<accession>A0ABM9REM8</accession>
<dbReference type="EMBL" id="CDGJ01000072">
    <property type="protein sequence ID" value="CEJ07979.1"/>
    <property type="molecule type" value="Genomic_DNA"/>
</dbReference>
<dbReference type="Gene3D" id="3.20.20.60">
    <property type="entry name" value="Phosphoenolpyruvate-binding domains"/>
    <property type="match status" value="1"/>
</dbReference>
<name>A0ABM9REM8_9FIRM</name>
<feature type="non-terminal residue" evidence="2">
    <location>
        <position position="1"/>
    </location>
</feature>
<reference evidence="2" key="1">
    <citation type="submission" date="2014-11" db="EMBL/GenBank/DDBJ databases">
        <authorList>
            <person name="Hornung B.V."/>
        </authorList>
    </citation>
    <scope>NUCLEOTIDE SEQUENCE</scope>
    <source>
        <strain evidence="2">INE</strain>
    </source>
</reference>
<evidence type="ECO:0000259" key="1">
    <source>
        <dbReference type="Pfam" id="PF02896"/>
    </source>
</evidence>
<comment type="caution">
    <text evidence="2">The sequence shown here is derived from an EMBL/GenBank/DDBJ whole genome shotgun (WGS) entry which is preliminary data.</text>
</comment>
<evidence type="ECO:0000313" key="3">
    <source>
        <dbReference type="Proteomes" id="UP001071230"/>
    </source>
</evidence>
<keyword evidence="3" id="KW-1185">Reference proteome</keyword>
<dbReference type="Proteomes" id="UP001071230">
    <property type="component" value="Unassembled WGS sequence"/>
</dbReference>
<dbReference type="InterPro" id="IPR015813">
    <property type="entry name" value="Pyrv/PenolPyrv_kinase-like_dom"/>
</dbReference>
<organism evidence="2 3">
    <name type="scientific">Acididesulfobacillus acetoxydans</name>
    <dbReference type="NCBI Taxonomy" id="1561005"/>
    <lineage>
        <taxon>Bacteria</taxon>
        <taxon>Bacillati</taxon>
        <taxon>Bacillota</taxon>
        <taxon>Clostridia</taxon>
        <taxon>Eubacteriales</taxon>
        <taxon>Peptococcaceae</taxon>
        <taxon>Acididesulfobacillus</taxon>
    </lineage>
</organism>
<dbReference type="InterPro" id="IPR000121">
    <property type="entry name" value="PEP_util_C"/>
</dbReference>
<dbReference type="SUPFAM" id="SSF51621">
    <property type="entry name" value="Phosphoenolpyruvate/pyruvate domain"/>
    <property type="match status" value="1"/>
</dbReference>
<feature type="domain" description="PEP-utilising enzyme C-terminal" evidence="1">
    <location>
        <begin position="2"/>
        <end position="41"/>
    </location>
</feature>
<evidence type="ECO:0000313" key="2">
    <source>
        <dbReference type="EMBL" id="CEJ07979.1"/>
    </source>
</evidence>
<sequence>QALKGQPTVTHDGRKVIVAANIGTPKDCEGALRNGAEGVGL</sequence>
<feature type="non-terminal residue" evidence="2">
    <location>
        <position position="41"/>
    </location>
</feature>
<proteinExistence type="predicted"/>
<dbReference type="Pfam" id="PF02896">
    <property type="entry name" value="PEP-utilizers_C"/>
    <property type="match status" value="1"/>
</dbReference>
<dbReference type="InterPro" id="IPR040442">
    <property type="entry name" value="Pyrv_kinase-like_dom_sf"/>
</dbReference>
<gene>
    <name evidence="2" type="ORF">DEACI_2454</name>
</gene>
<protein>
    <submittedName>
        <fullName evidence="2">PEP-utilising enzyme, TIM barrel domain</fullName>
    </submittedName>
</protein>